<protein>
    <submittedName>
        <fullName evidence="1">Uncharacterized protein</fullName>
    </submittedName>
</protein>
<keyword evidence="2" id="KW-1185">Reference proteome</keyword>
<evidence type="ECO:0000313" key="1">
    <source>
        <dbReference type="EMBL" id="MDO6414294.1"/>
    </source>
</evidence>
<evidence type="ECO:0000313" key="2">
    <source>
        <dbReference type="Proteomes" id="UP001169764"/>
    </source>
</evidence>
<dbReference type="EMBL" id="JAUOTP010000003">
    <property type="protein sequence ID" value="MDO6414294.1"/>
    <property type="molecule type" value="Genomic_DNA"/>
</dbReference>
<name>A0ABT8Y7J5_9SPHN</name>
<proteinExistence type="predicted"/>
<dbReference type="RefSeq" id="WP_303541369.1">
    <property type="nucleotide sequence ID" value="NZ_JAUOTP010000003.1"/>
</dbReference>
<comment type="caution">
    <text evidence="1">The sequence shown here is derived from an EMBL/GenBank/DDBJ whole genome shotgun (WGS) entry which is preliminary data.</text>
</comment>
<dbReference type="Proteomes" id="UP001169764">
    <property type="component" value="Unassembled WGS sequence"/>
</dbReference>
<organism evidence="1 2">
    <name type="scientific">Sphingomonas natans</name>
    <dbReference type="NCBI Taxonomy" id="3063330"/>
    <lineage>
        <taxon>Bacteria</taxon>
        <taxon>Pseudomonadati</taxon>
        <taxon>Pseudomonadota</taxon>
        <taxon>Alphaproteobacteria</taxon>
        <taxon>Sphingomonadales</taxon>
        <taxon>Sphingomonadaceae</taxon>
        <taxon>Sphingomonas</taxon>
    </lineage>
</organism>
<reference evidence="1" key="1">
    <citation type="submission" date="2023-07" db="EMBL/GenBank/DDBJ databases">
        <authorList>
            <person name="Kim M."/>
        </authorList>
    </citation>
    <scope>NUCLEOTIDE SEQUENCE</scope>
    <source>
        <strain evidence="1">BIUV-7</strain>
    </source>
</reference>
<sequence>MKKTVRHPEAAREARALVSDHDGHAKAMVEHKLADRLNQGETDEALRLDQVRREIQGVYDRKEE</sequence>
<gene>
    <name evidence="1" type="ORF">Q4F19_07855</name>
</gene>
<accession>A0ABT8Y7J5</accession>